<sequence>MLYFQIGFPLKSKRKRRRNRKEEGDEKLGENPRGSEGVDDGAPRRLGALRTSSFDLRSYDGHRLSPWGYNRISPKSQFSPPANQFEPSRSEPEDEEEEEEEPAAAAEEEHNELQKMQV</sequence>
<dbReference type="AlphaFoldDB" id="A0AAN8NUG0"/>
<feature type="compositionally biased region" description="Polar residues" evidence="1">
    <location>
        <begin position="73"/>
        <end position="87"/>
    </location>
</feature>
<evidence type="ECO:0000313" key="3">
    <source>
        <dbReference type="Proteomes" id="UP001372834"/>
    </source>
</evidence>
<name>A0AAN8NUG0_POLSC</name>
<gene>
    <name evidence="2" type="ORF">RUM43_008907</name>
</gene>
<feature type="compositionally biased region" description="Acidic residues" evidence="1">
    <location>
        <begin position="92"/>
        <end position="102"/>
    </location>
</feature>
<dbReference type="Proteomes" id="UP001372834">
    <property type="component" value="Unassembled WGS sequence"/>
</dbReference>
<dbReference type="EMBL" id="JAWJWE010000038">
    <property type="protein sequence ID" value="KAK6623055.1"/>
    <property type="molecule type" value="Genomic_DNA"/>
</dbReference>
<proteinExistence type="predicted"/>
<feature type="compositionally biased region" description="Basic and acidic residues" evidence="1">
    <location>
        <begin position="107"/>
        <end position="118"/>
    </location>
</feature>
<reference evidence="2 3" key="1">
    <citation type="submission" date="2023-10" db="EMBL/GenBank/DDBJ databases">
        <title>Genomes of two closely related lineages of the louse Polyplax serrata with different host specificities.</title>
        <authorList>
            <person name="Martinu J."/>
            <person name="Tarabai H."/>
            <person name="Stefka J."/>
            <person name="Hypsa V."/>
        </authorList>
    </citation>
    <scope>NUCLEOTIDE SEQUENCE [LARGE SCALE GENOMIC DNA]</scope>
    <source>
        <strain evidence="2">HR10_N</strain>
    </source>
</reference>
<evidence type="ECO:0000256" key="1">
    <source>
        <dbReference type="SAM" id="MobiDB-lite"/>
    </source>
</evidence>
<evidence type="ECO:0000313" key="2">
    <source>
        <dbReference type="EMBL" id="KAK6623055.1"/>
    </source>
</evidence>
<organism evidence="2 3">
    <name type="scientific">Polyplax serrata</name>
    <name type="common">Common mouse louse</name>
    <dbReference type="NCBI Taxonomy" id="468196"/>
    <lineage>
        <taxon>Eukaryota</taxon>
        <taxon>Metazoa</taxon>
        <taxon>Ecdysozoa</taxon>
        <taxon>Arthropoda</taxon>
        <taxon>Hexapoda</taxon>
        <taxon>Insecta</taxon>
        <taxon>Pterygota</taxon>
        <taxon>Neoptera</taxon>
        <taxon>Paraneoptera</taxon>
        <taxon>Psocodea</taxon>
        <taxon>Troctomorpha</taxon>
        <taxon>Phthiraptera</taxon>
        <taxon>Anoplura</taxon>
        <taxon>Polyplacidae</taxon>
        <taxon>Polyplax</taxon>
    </lineage>
</organism>
<comment type="caution">
    <text evidence="2">The sequence shown here is derived from an EMBL/GenBank/DDBJ whole genome shotgun (WGS) entry which is preliminary data.</text>
</comment>
<feature type="compositionally biased region" description="Basic and acidic residues" evidence="1">
    <location>
        <begin position="20"/>
        <end position="30"/>
    </location>
</feature>
<accession>A0AAN8NUG0</accession>
<protein>
    <submittedName>
        <fullName evidence="2">Uncharacterized protein</fullName>
    </submittedName>
</protein>
<feature type="region of interest" description="Disordered" evidence="1">
    <location>
        <begin position="1"/>
        <end position="118"/>
    </location>
</feature>